<dbReference type="Pfam" id="PF21787">
    <property type="entry name" value="TNP-like_RNaseH_N"/>
    <property type="match status" value="1"/>
</dbReference>
<dbReference type="Proteomes" id="UP001458880">
    <property type="component" value="Unassembled WGS sequence"/>
</dbReference>
<dbReference type="AlphaFoldDB" id="A0AAW1JY67"/>
<keyword evidence="5" id="KW-1185">Reference proteome</keyword>
<feature type="domain" description="Transposable element P transposase-like GTP-binding insertion" evidence="3">
    <location>
        <begin position="300"/>
        <end position="411"/>
    </location>
</feature>
<protein>
    <submittedName>
        <fullName evidence="4">Transposase protein</fullName>
    </submittedName>
</protein>
<keyword evidence="1" id="KW-0175">Coiled coil</keyword>
<name>A0AAW1JY67_POPJA</name>
<dbReference type="InterPro" id="IPR048366">
    <property type="entry name" value="TNP-like_GBD"/>
</dbReference>
<reference evidence="4 5" key="1">
    <citation type="journal article" date="2024" name="BMC Genomics">
        <title>De novo assembly and annotation of Popillia japonica's genome with initial clues to its potential as an invasive pest.</title>
        <authorList>
            <person name="Cucini C."/>
            <person name="Boschi S."/>
            <person name="Funari R."/>
            <person name="Cardaioli E."/>
            <person name="Iannotti N."/>
            <person name="Marturano G."/>
            <person name="Paoli F."/>
            <person name="Bruttini M."/>
            <person name="Carapelli A."/>
            <person name="Frati F."/>
            <person name="Nardi F."/>
        </authorList>
    </citation>
    <scope>NUCLEOTIDE SEQUENCE [LARGE SCALE GENOMIC DNA]</scope>
    <source>
        <strain evidence="4">DMR45628</strain>
    </source>
</reference>
<organism evidence="4 5">
    <name type="scientific">Popillia japonica</name>
    <name type="common">Japanese beetle</name>
    <dbReference type="NCBI Taxonomy" id="7064"/>
    <lineage>
        <taxon>Eukaryota</taxon>
        <taxon>Metazoa</taxon>
        <taxon>Ecdysozoa</taxon>
        <taxon>Arthropoda</taxon>
        <taxon>Hexapoda</taxon>
        <taxon>Insecta</taxon>
        <taxon>Pterygota</taxon>
        <taxon>Neoptera</taxon>
        <taxon>Endopterygota</taxon>
        <taxon>Coleoptera</taxon>
        <taxon>Polyphaga</taxon>
        <taxon>Scarabaeiformia</taxon>
        <taxon>Scarabaeidae</taxon>
        <taxon>Rutelinae</taxon>
        <taxon>Popillia</taxon>
    </lineage>
</organism>
<evidence type="ECO:0000313" key="5">
    <source>
        <dbReference type="Proteomes" id="UP001458880"/>
    </source>
</evidence>
<feature type="domain" description="Transposable element P transposase-like RNase H" evidence="2">
    <location>
        <begin position="120"/>
        <end position="242"/>
    </location>
</feature>
<feature type="coiled-coil region" evidence="1">
    <location>
        <begin position="5"/>
        <end position="36"/>
    </location>
</feature>
<comment type="caution">
    <text evidence="4">The sequence shown here is derived from an EMBL/GenBank/DDBJ whole genome shotgun (WGS) entry which is preliminary data.</text>
</comment>
<gene>
    <name evidence="4" type="ORF">QE152_g26454</name>
</gene>
<sequence length="482" mass="55887">MRMVIKQKHNEYNQLLKKNENLEKKANLQRQELLNNITMEEFAKLTYKFCESKEFADFIIVQLKLMQNKPKGRRYSFEFKRDCLALYFTSPKLYKQKLMQKFSLPNPSTLFRFVQHFQLNTGFNNPQFLAMLKCKIDNFNERNRFYILCVDEMTIKSHLFYCIGDDRIVGFEDYGPNHRTFKPASTATVLLVRGVYSKWSQPLSFFFSHTTCPGYILKNILFEAISQLKRIGLTVCGIVSDMILFEAISQLKRIGLTVCGIVSDMGSNNMQVAHSLQITPEKPYFHVNEEKIVYMFDTPHLIKALRNNLLKYKFVSEEKEIRWDYITQFYNNDKKYGIRAAPKLTDSHIQPTNFEKMKVKYATQVFSATVSAGLNLYIRFGAIPAAAIATAEFIDKIDKCFDLLNSSSTSSPKQYNRAFKGLDFQLFQSGTENCEGDSDAILLQLGSKQTLDFPQQTQEDTAFTLEEVDKDYQSFNSEVNKL</sequence>
<accession>A0AAW1JY67</accession>
<evidence type="ECO:0000256" key="1">
    <source>
        <dbReference type="SAM" id="Coils"/>
    </source>
</evidence>
<dbReference type="EMBL" id="JASPKY010000304">
    <property type="protein sequence ID" value="KAK9709679.1"/>
    <property type="molecule type" value="Genomic_DNA"/>
</dbReference>
<evidence type="ECO:0000259" key="3">
    <source>
        <dbReference type="Pfam" id="PF21788"/>
    </source>
</evidence>
<evidence type="ECO:0000313" key="4">
    <source>
        <dbReference type="EMBL" id="KAK9709679.1"/>
    </source>
</evidence>
<proteinExistence type="predicted"/>
<dbReference type="Pfam" id="PF21788">
    <property type="entry name" value="TNP-like_GBD"/>
    <property type="match status" value="1"/>
</dbReference>
<dbReference type="InterPro" id="IPR048365">
    <property type="entry name" value="TNP-like_RNaseH_N"/>
</dbReference>
<evidence type="ECO:0000259" key="2">
    <source>
        <dbReference type="Pfam" id="PF21787"/>
    </source>
</evidence>